<evidence type="ECO:0000256" key="3">
    <source>
        <dbReference type="ARBA" id="ARBA00022777"/>
    </source>
</evidence>
<evidence type="ECO:0000256" key="5">
    <source>
        <dbReference type="PROSITE-ProRule" id="PRU10141"/>
    </source>
</evidence>
<dbReference type="Proteomes" id="UP000326354">
    <property type="component" value="Chromosome"/>
</dbReference>
<reference evidence="7 8" key="1">
    <citation type="submission" date="2019-08" db="EMBL/GenBank/DDBJ databases">
        <title>Complete genome sequence of Candidatus Uab amorphum.</title>
        <authorList>
            <person name="Shiratori T."/>
            <person name="Suzuki S."/>
            <person name="Kakizawa Y."/>
            <person name="Ishida K."/>
        </authorList>
    </citation>
    <scope>NUCLEOTIDE SEQUENCE [LARGE SCALE GENOMIC DNA]</scope>
    <source>
        <strain evidence="7 8">SRT547</strain>
    </source>
</reference>
<dbReference type="Pfam" id="PF00069">
    <property type="entry name" value="Pkinase"/>
    <property type="match status" value="1"/>
</dbReference>
<evidence type="ECO:0000256" key="1">
    <source>
        <dbReference type="ARBA" id="ARBA00022679"/>
    </source>
</evidence>
<keyword evidence="1" id="KW-0808">Transferase</keyword>
<proteinExistence type="predicted"/>
<dbReference type="InterPro" id="IPR008984">
    <property type="entry name" value="SMAD_FHA_dom_sf"/>
</dbReference>
<keyword evidence="3 7" id="KW-0418">Kinase</keyword>
<dbReference type="KEGG" id="uam:UABAM_03160"/>
<accession>A0A5S9IMW6</accession>
<dbReference type="InterPro" id="IPR017441">
    <property type="entry name" value="Protein_kinase_ATP_BS"/>
</dbReference>
<keyword evidence="2 5" id="KW-0547">Nucleotide-binding</keyword>
<protein>
    <submittedName>
        <fullName evidence="7">Protein kinase</fullName>
    </submittedName>
</protein>
<dbReference type="EMBL" id="AP019860">
    <property type="protein sequence ID" value="BBM84799.1"/>
    <property type="molecule type" value="Genomic_DNA"/>
</dbReference>
<feature type="domain" description="Protein kinase" evidence="6">
    <location>
        <begin position="72"/>
        <end position="323"/>
    </location>
</feature>
<evidence type="ECO:0000313" key="7">
    <source>
        <dbReference type="EMBL" id="BBM84799.1"/>
    </source>
</evidence>
<dbReference type="SUPFAM" id="SSF56112">
    <property type="entry name" value="Protein kinase-like (PK-like)"/>
    <property type="match status" value="1"/>
</dbReference>
<dbReference type="PANTHER" id="PTHR43289:SF34">
    <property type="entry name" value="SERINE_THREONINE-PROTEIN KINASE YBDM-RELATED"/>
    <property type="match status" value="1"/>
</dbReference>
<dbReference type="PROSITE" id="PS00108">
    <property type="entry name" value="PROTEIN_KINASE_ST"/>
    <property type="match status" value="1"/>
</dbReference>
<gene>
    <name evidence="7" type="ORF">UABAM_03160</name>
</gene>
<dbReference type="InterPro" id="IPR011009">
    <property type="entry name" value="Kinase-like_dom_sf"/>
</dbReference>
<dbReference type="SUPFAM" id="SSF49879">
    <property type="entry name" value="SMAD/FHA domain"/>
    <property type="match status" value="1"/>
</dbReference>
<dbReference type="InterPro" id="IPR008271">
    <property type="entry name" value="Ser/Thr_kinase_AS"/>
</dbReference>
<dbReference type="CDD" id="cd14014">
    <property type="entry name" value="STKc_PknB_like"/>
    <property type="match status" value="1"/>
</dbReference>
<dbReference type="PROSITE" id="PS00107">
    <property type="entry name" value="PROTEIN_KINASE_ATP"/>
    <property type="match status" value="1"/>
</dbReference>
<dbReference type="Pfam" id="PF00498">
    <property type="entry name" value="FHA"/>
    <property type="match status" value="1"/>
</dbReference>
<sequence>MLFGEIAEKLGFVSQNKVEEALLHQKKYLPSKKIGEILLFMGSITEEQIETVLDNYSQKKTSKYVYAEIERYNIEDKVGSGGFGVVYRAYDTKLNRIVALKMTKNSLAKVDELKEEARSLATLNHPNIVQVHDFGSQDGQTYIVMEYVRGDDILKYIAKFREESNYLMRSLQLIIQVTEALVYLEKKGICHQDIKPQNIIVDGEGNAKLVDFGLAISTQKITNNKGYTPKYTAPERIHLNIKPSIVSDIYSFGNILLDIINPQQEHSIENIGKSLAQIFGENSSEKQRRLLNICQKCLQKDMNHRYQSAIALYADLLDFQGFLMEDNKEFPYLYLLNAEVLFYLKKPRNYIGRSVSNDFILHHDKVSRVQLCINVDNYIVTVENLSENGYVQVCQSPHKFPEKLSSKKVMTRKLLKHNKFKTLKIGETARLNNKSLIVVENYVFCFIEEISFMKNRFCKTTDTTEIYS</sequence>
<dbReference type="PANTHER" id="PTHR43289">
    <property type="entry name" value="MITOGEN-ACTIVATED PROTEIN KINASE KINASE KINASE 20-RELATED"/>
    <property type="match status" value="1"/>
</dbReference>
<dbReference type="SMART" id="SM00220">
    <property type="entry name" value="S_TKc"/>
    <property type="match status" value="1"/>
</dbReference>
<keyword evidence="4 5" id="KW-0067">ATP-binding</keyword>
<dbReference type="Gene3D" id="3.30.200.20">
    <property type="entry name" value="Phosphorylase Kinase, domain 1"/>
    <property type="match status" value="1"/>
</dbReference>
<evidence type="ECO:0000256" key="4">
    <source>
        <dbReference type="ARBA" id="ARBA00022840"/>
    </source>
</evidence>
<name>A0A5S9IMW6_UABAM</name>
<dbReference type="Gene3D" id="2.60.200.20">
    <property type="match status" value="1"/>
</dbReference>
<dbReference type="RefSeq" id="WP_151968931.1">
    <property type="nucleotide sequence ID" value="NZ_AP019860.1"/>
</dbReference>
<dbReference type="GO" id="GO:0004674">
    <property type="term" value="F:protein serine/threonine kinase activity"/>
    <property type="evidence" value="ECO:0007669"/>
    <property type="project" value="TreeGrafter"/>
</dbReference>
<dbReference type="OrthoDB" id="9801841at2"/>
<keyword evidence="8" id="KW-1185">Reference proteome</keyword>
<dbReference type="InterPro" id="IPR000253">
    <property type="entry name" value="FHA_dom"/>
</dbReference>
<organism evidence="7 8">
    <name type="scientific">Uabimicrobium amorphum</name>
    <dbReference type="NCBI Taxonomy" id="2596890"/>
    <lineage>
        <taxon>Bacteria</taxon>
        <taxon>Pseudomonadati</taxon>
        <taxon>Planctomycetota</taxon>
        <taxon>Candidatus Uabimicrobiia</taxon>
        <taxon>Candidatus Uabimicrobiales</taxon>
        <taxon>Candidatus Uabimicrobiaceae</taxon>
        <taxon>Candidatus Uabimicrobium</taxon>
    </lineage>
</organism>
<dbReference type="Gene3D" id="1.10.510.10">
    <property type="entry name" value="Transferase(Phosphotransferase) domain 1"/>
    <property type="match status" value="1"/>
</dbReference>
<dbReference type="AlphaFoldDB" id="A0A5S9IMW6"/>
<dbReference type="InterPro" id="IPR000719">
    <property type="entry name" value="Prot_kinase_dom"/>
</dbReference>
<dbReference type="CDD" id="cd00060">
    <property type="entry name" value="FHA"/>
    <property type="match status" value="1"/>
</dbReference>
<evidence type="ECO:0000259" key="6">
    <source>
        <dbReference type="PROSITE" id="PS50011"/>
    </source>
</evidence>
<dbReference type="GO" id="GO:0005524">
    <property type="term" value="F:ATP binding"/>
    <property type="evidence" value="ECO:0007669"/>
    <property type="project" value="UniProtKB-UniRule"/>
</dbReference>
<evidence type="ECO:0000313" key="8">
    <source>
        <dbReference type="Proteomes" id="UP000326354"/>
    </source>
</evidence>
<feature type="binding site" evidence="5">
    <location>
        <position position="101"/>
    </location>
    <ligand>
        <name>ATP</name>
        <dbReference type="ChEBI" id="CHEBI:30616"/>
    </ligand>
</feature>
<dbReference type="PROSITE" id="PS50011">
    <property type="entry name" value="PROTEIN_KINASE_DOM"/>
    <property type="match status" value="1"/>
</dbReference>
<evidence type="ECO:0000256" key="2">
    <source>
        <dbReference type="ARBA" id="ARBA00022741"/>
    </source>
</evidence>